<dbReference type="EMBL" id="CP007028">
    <property type="protein sequence ID" value="AHE96756.1"/>
    <property type="molecule type" value="Genomic_DNA"/>
</dbReference>
<dbReference type="PANTHER" id="PTHR30121:SF6">
    <property type="entry name" value="SLR6007 PROTEIN"/>
    <property type="match status" value="1"/>
</dbReference>
<evidence type="ECO:0000313" key="1">
    <source>
        <dbReference type="EMBL" id="AHE96756.1"/>
    </source>
</evidence>
<dbReference type="eggNOG" id="COG0433">
    <property type="taxonomic scope" value="Bacteria"/>
</dbReference>
<dbReference type="RefSeq" id="WP_025305542.1">
    <property type="nucleotide sequence ID" value="NZ_CP007028.1"/>
</dbReference>
<dbReference type="OrthoDB" id="5240402at2"/>
<dbReference type="SUPFAM" id="SSF52540">
    <property type="entry name" value="P-loop containing nucleoside triphosphate hydrolases"/>
    <property type="match status" value="1"/>
</dbReference>
<proteinExistence type="predicted"/>
<name>W0DEJ2_9AQUI</name>
<gene>
    <name evidence="1" type="ORF">THERU_01645</name>
</gene>
<organism evidence="2">
    <name type="scientific">Thermocrinis ruber</name>
    <dbReference type="NCBI Taxonomy" id="75906"/>
    <lineage>
        <taxon>Bacteria</taxon>
        <taxon>Pseudomonadati</taxon>
        <taxon>Aquificota</taxon>
        <taxon>Aquificia</taxon>
        <taxon>Aquificales</taxon>
        <taxon>Aquificaceae</taxon>
        <taxon>Thermocrinis</taxon>
    </lineage>
</organism>
<sequence>MNIKWEELERDLKNNGKIRGFLKERFGMYRTEIDREIEGIVKSIKESKLPNNLWLWENKTIPGIEKRNPARADLLKLILEKIRSRADKYGFLDEPVEEDKKDEAKFQEISDQLSGIIGRVTITRNTPATPYDFYFWLKSDTDIHIEPGEFIEVNLADTKIAIATVEEIYSVSDRETPISDFYGFSYGQPEEEPPTEIPVIRVGKARIIHRDDGMQAPFINSHTIRKSMARNIQRVLQNMVKPENRVLLGFVEDGFSTLVPVYGDYEYIFGYKAAHVNITGKSGVAGKTSYALFLIASALSKSKQDETKSLAVVGFNVKEKDLLAVKNFEFNSLDDAISELEKMSGYKDDASMWAKAKEEGVDPIKIFKERSHIFEPAEDYSYGLQDLLERGPYVFLSLFDISDIDDKFESLILSIAEQYKDNNTSFIKLIRDLSSRLDKNRNSQYINISYTTHHVSTVQKFLNRLNKILHSQVLEKESPRGHPLNIDYIETGDFWIIDINPLKDNEKRMVFFSILSDLSSILESKKQGDPNFETFPSRVAIFVDELNKFAPSTKNAYSPIKNFLIEIAARGRSIGLSLIGAEQFASQIDEEILGNCSTYLIGKTNNVELSNKFYKKLSEGLQKRVENLKAGQLVLIHEAIRVPIFIRYPIPLHRVEE</sequence>
<dbReference type="Proteomes" id="UP000018914">
    <property type="component" value="Chromosome"/>
</dbReference>
<dbReference type="PANTHER" id="PTHR30121">
    <property type="entry name" value="UNCHARACTERIZED PROTEIN YJGR-RELATED"/>
    <property type="match status" value="1"/>
</dbReference>
<dbReference type="Gene3D" id="3.40.50.300">
    <property type="entry name" value="P-loop containing nucleotide triphosphate hydrolases"/>
    <property type="match status" value="1"/>
</dbReference>
<dbReference type="KEGG" id="trd:THERU_01645"/>
<dbReference type="STRING" id="75906.THERU_01645"/>
<reference evidence="1 2" key="1">
    <citation type="submission" date="2013-12" db="EMBL/GenBank/DDBJ databases">
        <authorList>
            <consortium name="DOE Joint Genome Institute"/>
            <person name="Eisen J."/>
            <person name="Huntemann M."/>
            <person name="Han J."/>
            <person name="Chen A."/>
            <person name="Kyrpides N."/>
            <person name="Mavromatis K."/>
            <person name="Markowitz V."/>
            <person name="Palaniappan K."/>
            <person name="Ivanova N."/>
            <person name="Schaumberg A."/>
            <person name="Pati A."/>
            <person name="Liolios K."/>
            <person name="Nordberg H.P."/>
            <person name="Cantor M.N."/>
            <person name="Hua S.X."/>
            <person name="Woyke T."/>
        </authorList>
    </citation>
    <scope>NUCLEOTIDE SEQUENCE [LARGE SCALE GENOMIC DNA]</scope>
    <source>
        <strain evidence="1 2">DSM 23557</strain>
    </source>
</reference>
<dbReference type="AlphaFoldDB" id="W0DEJ2"/>
<evidence type="ECO:0008006" key="3">
    <source>
        <dbReference type="Google" id="ProtNLM"/>
    </source>
</evidence>
<dbReference type="HOGENOM" id="CLU_031028_0_0_0"/>
<evidence type="ECO:0000313" key="2">
    <source>
        <dbReference type="Proteomes" id="UP000018914"/>
    </source>
</evidence>
<protein>
    <recommendedName>
        <fullName evidence="3">ATP-binding protein</fullName>
    </recommendedName>
</protein>
<dbReference type="CDD" id="cd01127">
    <property type="entry name" value="TrwB_TraG_TraD_VirD4"/>
    <property type="match status" value="1"/>
</dbReference>
<dbReference type="InterPro" id="IPR027417">
    <property type="entry name" value="P-loop_NTPase"/>
</dbReference>
<dbReference type="InterPro" id="IPR051162">
    <property type="entry name" value="T4SS_component"/>
</dbReference>
<accession>W0DEJ2</accession>
<keyword evidence="2" id="KW-1185">Reference proteome</keyword>